<feature type="domain" description="Rad50/SbcC-type AAA" evidence="5">
    <location>
        <begin position="5"/>
        <end position="223"/>
    </location>
</feature>
<evidence type="ECO:0000256" key="1">
    <source>
        <dbReference type="ARBA" id="ARBA00006930"/>
    </source>
</evidence>
<accession>A0A6J4HKU6</accession>
<dbReference type="EMBL" id="CADCTF010000040">
    <property type="protein sequence ID" value="CAA9225390.1"/>
    <property type="molecule type" value="Genomic_DNA"/>
</dbReference>
<comment type="subunit">
    <text evidence="2">Heterodimer of SbcC and SbcD.</text>
</comment>
<dbReference type="SUPFAM" id="SSF75712">
    <property type="entry name" value="Rad50 coiled-coil Zn hook"/>
    <property type="match status" value="1"/>
</dbReference>
<keyword evidence="4" id="KW-0175">Coiled coil</keyword>
<dbReference type="PANTHER" id="PTHR32114:SF2">
    <property type="entry name" value="ABC TRANSPORTER ABCH.3"/>
    <property type="match status" value="1"/>
</dbReference>
<evidence type="ECO:0000256" key="2">
    <source>
        <dbReference type="ARBA" id="ARBA00011322"/>
    </source>
</evidence>
<organism evidence="6">
    <name type="scientific">uncultured Acidimicrobiales bacterium</name>
    <dbReference type="NCBI Taxonomy" id="310071"/>
    <lineage>
        <taxon>Bacteria</taxon>
        <taxon>Bacillati</taxon>
        <taxon>Actinomycetota</taxon>
        <taxon>Acidimicrobiia</taxon>
        <taxon>Acidimicrobiales</taxon>
        <taxon>environmental samples</taxon>
    </lineage>
</organism>
<dbReference type="Pfam" id="PF13476">
    <property type="entry name" value="AAA_23"/>
    <property type="match status" value="1"/>
</dbReference>
<dbReference type="SUPFAM" id="SSF52540">
    <property type="entry name" value="P-loop containing nucleoside triphosphate hydrolases"/>
    <property type="match status" value="1"/>
</dbReference>
<gene>
    <name evidence="6" type="ORF">AVDCRST_MAG50-810</name>
</gene>
<feature type="coiled-coil region" evidence="4">
    <location>
        <begin position="550"/>
        <end position="598"/>
    </location>
</feature>
<reference evidence="6" key="1">
    <citation type="submission" date="2020-02" db="EMBL/GenBank/DDBJ databases">
        <authorList>
            <person name="Meier V. D."/>
        </authorList>
    </citation>
    <scope>NUCLEOTIDE SEQUENCE</scope>
    <source>
        <strain evidence="6">AVDCRST_MAG50</strain>
    </source>
</reference>
<dbReference type="PANTHER" id="PTHR32114">
    <property type="entry name" value="ABC TRANSPORTER ABCH.3"/>
    <property type="match status" value="1"/>
</dbReference>
<dbReference type="GO" id="GO:0006302">
    <property type="term" value="P:double-strand break repair"/>
    <property type="evidence" value="ECO:0007669"/>
    <property type="project" value="InterPro"/>
</dbReference>
<feature type="coiled-coil region" evidence="4">
    <location>
        <begin position="183"/>
        <end position="283"/>
    </location>
</feature>
<sequence>MQLTRLYLRNYRVFEQELELQMPAGLVGIFGPNGAGKSALLESLLWTLWGRSRTAKEEVRTAGVNAECVTEVEFEHEGHLYQVRRTISGMNSTVKAEAWADRLQVASGVRDTRHYVHSVLGMDDAAFRASVFAEQKQLAAFSNQGPADRKKLVLQLLGITPLDDARDAARKDARTAHEDVERLRGLLLDLAELQNRAELAEAAAEGLTLEAESESQVLEVARLRLQEAEAACARLDEARRTYDGLVLEGRAARADLERADKQVADLQRELSELESAARRRTDLAPASERLAGLEAQLEAVRSVDRARAALASVPDLPEPPQPDLGGLTALEQEATEARSRLDAIRGQLEAAKSELVRYQQAVDKANGLSGEGACPLCGQALGAAFEQVQQHHAQELADAEARAGQLQAAMSELARGAKRLTTALATRSDEVKAVERAWAAYERARDRRDELSAALEEAVRDAGRPTEPGELERVTAEVAAAKAAARELQQIEGQLRRRPAAMAALTEELDRQADAGHRVTTLLDKVRSLGFEPATLAAAVAERDEQRSRADRAAGAVERARLQAERAKTQAEAERQRLADAQAQHAALDQRAEDARHLGRLANLMNTFRSTIVGTVGPRLSVQAAELFDELTDHEYDRLQVDPETYGLQITDAGRTYGMERFSGSETDLANLALRVAISEQVRFQSGGAVGLLVLDEVFGPLDDDRKERMLLALERLRSRFRQVLVVTHATEIKEQLPSAIEVVKLPGRRATARVLIG</sequence>
<dbReference type="InterPro" id="IPR038729">
    <property type="entry name" value="Rad50/SbcC_AAA"/>
</dbReference>
<evidence type="ECO:0000259" key="5">
    <source>
        <dbReference type="Pfam" id="PF13476"/>
    </source>
</evidence>
<dbReference type="Gene3D" id="1.10.287.510">
    <property type="entry name" value="Helix hairpin bin"/>
    <property type="match status" value="1"/>
</dbReference>
<name>A0A6J4HKU6_9ACTN</name>
<proteinExistence type="inferred from homology"/>
<feature type="coiled-coil region" evidence="4">
    <location>
        <begin position="441"/>
        <end position="491"/>
    </location>
</feature>
<comment type="similarity">
    <text evidence="1">Belongs to the SMC family. SbcC subfamily.</text>
</comment>
<evidence type="ECO:0000256" key="3">
    <source>
        <dbReference type="ARBA" id="ARBA00013368"/>
    </source>
</evidence>
<protein>
    <recommendedName>
        <fullName evidence="3">Nuclease SbcCD subunit C</fullName>
    </recommendedName>
</protein>
<dbReference type="AlphaFoldDB" id="A0A6J4HKU6"/>
<evidence type="ECO:0000313" key="6">
    <source>
        <dbReference type="EMBL" id="CAA9225390.1"/>
    </source>
</evidence>
<evidence type="ECO:0000256" key="4">
    <source>
        <dbReference type="SAM" id="Coils"/>
    </source>
</evidence>
<dbReference type="GO" id="GO:0016887">
    <property type="term" value="F:ATP hydrolysis activity"/>
    <property type="evidence" value="ECO:0007669"/>
    <property type="project" value="InterPro"/>
</dbReference>
<dbReference type="Gene3D" id="3.40.50.300">
    <property type="entry name" value="P-loop containing nucleotide triphosphate hydrolases"/>
    <property type="match status" value="2"/>
</dbReference>
<dbReference type="InterPro" id="IPR027417">
    <property type="entry name" value="P-loop_NTPase"/>
</dbReference>
<feature type="coiled-coil region" evidence="4">
    <location>
        <begin position="327"/>
        <end position="368"/>
    </location>
</feature>